<proteinExistence type="predicted"/>
<dbReference type="OrthoDB" id="6413289at2759"/>
<name>A0A8X6G5V6_TRICU</name>
<evidence type="ECO:0000313" key="2">
    <source>
        <dbReference type="EMBL" id="GFQ95024.1"/>
    </source>
</evidence>
<reference evidence="2" key="1">
    <citation type="submission" date="2020-07" db="EMBL/GenBank/DDBJ databases">
        <title>Multicomponent nature underlies the extraordinary mechanical properties of spider dragline silk.</title>
        <authorList>
            <person name="Kono N."/>
            <person name="Nakamura H."/>
            <person name="Mori M."/>
            <person name="Yoshida Y."/>
            <person name="Ohtoshi R."/>
            <person name="Malay A.D."/>
            <person name="Moran D.A.P."/>
            <person name="Tomita M."/>
            <person name="Numata K."/>
            <person name="Arakawa K."/>
        </authorList>
    </citation>
    <scope>NUCLEOTIDE SEQUENCE</scope>
</reference>
<gene>
    <name evidence="2" type="primary">X975_03402</name>
    <name evidence="2" type="ORF">TNCT_384111</name>
</gene>
<dbReference type="AlphaFoldDB" id="A0A8X6G5V6"/>
<dbReference type="EMBL" id="BMAO01014440">
    <property type="protein sequence ID" value="GFQ95024.1"/>
    <property type="molecule type" value="Genomic_DNA"/>
</dbReference>
<feature type="signal peptide" evidence="1">
    <location>
        <begin position="1"/>
        <end position="20"/>
    </location>
</feature>
<sequence>MNPLLTLTSGLLLLIVHAEAAADWNAINENDMYRCYYTILCKLRKTDEFQAAIRAAGEKVTKQAMVWMKEITNIPDAADTPEFWEKYPDIKCAYPEETKKEMFNEWIRQGGEYWIQECEDPNSETCKNTDAAADAFFEMFAKYTATGDCKPEGADMAEGMADKMGASAPKGMSPTSFG</sequence>
<feature type="chain" id="PRO_5036477867" evidence="1">
    <location>
        <begin position="21"/>
        <end position="178"/>
    </location>
</feature>
<protein>
    <submittedName>
        <fullName evidence="2">Uncharacterized protein</fullName>
    </submittedName>
</protein>
<organism evidence="2 3">
    <name type="scientific">Trichonephila clavata</name>
    <name type="common">Joro spider</name>
    <name type="synonym">Nephila clavata</name>
    <dbReference type="NCBI Taxonomy" id="2740835"/>
    <lineage>
        <taxon>Eukaryota</taxon>
        <taxon>Metazoa</taxon>
        <taxon>Ecdysozoa</taxon>
        <taxon>Arthropoda</taxon>
        <taxon>Chelicerata</taxon>
        <taxon>Arachnida</taxon>
        <taxon>Araneae</taxon>
        <taxon>Araneomorphae</taxon>
        <taxon>Entelegynae</taxon>
        <taxon>Araneoidea</taxon>
        <taxon>Nephilidae</taxon>
        <taxon>Trichonephila</taxon>
    </lineage>
</organism>
<evidence type="ECO:0000256" key="1">
    <source>
        <dbReference type="SAM" id="SignalP"/>
    </source>
</evidence>
<comment type="caution">
    <text evidence="2">The sequence shown here is derived from an EMBL/GenBank/DDBJ whole genome shotgun (WGS) entry which is preliminary data.</text>
</comment>
<accession>A0A8X6G5V6</accession>
<dbReference type="Proteomes" id="UP000887116">
    <property type="component" value="Unassembled WGS sequence"/>
</dbReference>
<keyword evidence="1" id="KW-0732">Signal</keyword>
<keyword evidence="3" id="KW-1185">Reference proteome</keyword>
<evidence type="ECO:0000313" key="3">
    <source>
        <dbReference type="Proteomes" id="UP000887116"/>
    </source>
</evidence>